<reference evidence="3" key="1">
    <citation type="submission" date="2022-08" db="UniProtKB">
        <authorList>
            <consortium name="EnsemblMetazoa"/>
        </authorList>
    </citation>
    <scope>IDENTIFICATION</scope>
    <source>
        <strain evidence="3">05x7-T-G4-1.051#20</strain>
    </source>
</reference>
<evidence type="ECO:0000256" key="1">
    <source>
        <dbReference type="SAM" id="Coils"/>
    </source>
</evidence>
<dbReference type="EnsemblMetazoa" id="G5071.1">
    <property type="protein sequence ID" value="G5071.1:cds"/>
    <property type="gene ID" value="G5071"/>
</dbReference>
<protein>
    <recommendedName>
        <fullName evidence="5">Potassium voltage-gated channel subfamily KQT member 5</fullName>
    </recommendedName>
</protein>
<sequence length="217" mass="24521">MSKSCTRRSHLSLATGIADHKVDHLPIRKESSSPSLSYRDPYEDDFDVSPKMVQLTETHKTAIRLDVILGKVGSKRKDVYDSKHSLASKIDKVERSVEDIESKLDLLIDLYKEDRKPLLQHCQDCSQQNNMPAEHNQTEVTSCLKNPIISKPTAPCSILSDKHCSEPTSPTNARTPDKKMQRNLSDLSQRIKKRVTYRLLSLNDQSSLVKQNPSGPK</sequence>
<organism evidence="3 4">
    <name type="scientific">Magallana gigas</name>
    <name type="common">Pacific oyster</name>
    <name type="synonym">Crassostrea gigas</name>
    <dbReference type="NCBI Taxonomy" id="29159"/>
    <lineage>
        <taxon>Eukaryota</taxon>
        <taxon>Metazoa</taxon>
        <taxon>Spiralia</taxon>
        <taxon>Lophotrochozoa</taxon>
        <taxon>Mollusca</taxon>
        <taxon>Bivalvia</taxon>
        <taxon>Autobranchia</taxon>
        <taxon>Pteriomorphia</taxon>
        <taxon>Ostreida</taxon>
        <taxon>Ostreoidea</taxon>
        <taxon>Ostreidae</taxon>
        <taxon>Magallana</taxon>
    </lineage>
</organism>
<dbReference type="AlphaFoldDB" id="A0A8W8NB43"/>
<evidence type="ECO:0000313" key="3">
    <source>
        <dbReference type="EnsemblMetazoa" id="G5071.1:cds"/>
    </source>
</evidence>
<dbReference type="Proteomes" id="UP000005408">
    <property type="component" value="Unassembled WGS sequence"/>
</dbReference>
<evidence type="ECO:0000256" key="2">
    <source>
        <dbReference type="SAM" id="MobiDB-lite"/>
    </source>
</evidence>
<accession>A0A8W8NB43</accession>
<name>A0A8W8NB43_MAGGI</name>
<feature type="region of interest" description="Disordered" evidence="2">
    <location>
        <begin position="160"/>
        <end position="185"/>
    </location>
</feature>
<keyword evidence="1" id="KW-0175">Coiled coil</keyword>
<feature type="coiled-coil region" evidence="1">
    <location>
        <begin position="83"/>
        <end position="110"/>
    </location>
</feature>
<evidence type="ECO:0008006" key="5">
    <source>
        <dbReference type="Google" id="ProtNLM"/>
    </source>
</evidence>
<evidence type="ECO:0000313" key="4">
    <source>
        <dbReference type="Proteomes" id="UP000005408"/>
    </source>
</evidence>
<proteinExistence type="predicted"/>
<keyword evidence="4" id="KW-1185">Reference proteome</keyword>